<dbReference type="Proteomes" id="UP001306668">
    <property type="component" value="Unassembled WGS sequence"/>
</dbReference>
<keyword evidence="3" id="KW-1185">Reference proteome</keyword>
<evidence type="ECO:0000256" key="1">
    <source>
        <dbReference type="SAM" id="MobiDB-lite"/>
    </source>
</evidence>
<feature type="compositionally biased region" description="Pro residues" evidence="1">
    <location>
        <begin position="57"/>
        <end position="78"/>
    </location>
</feature>
<evidence type="ECO:0000313" key="3">
    <source>
        <dbReference type="Proteomes" id="UP001306668"/>
    </source>
</evidence>
<comment type="caution">
    <text evidence="2">The sequence shown here is derived from an EMBL/GenBank/DDBJ whole genome shotgun (WGS) entry which is preliminary data.</text>
</comment>
<accession>A0ABQ6QAF1</accession>
<feature type="region of interest" description="Disordered" evidence="1">
    <location>
        <begin position="43"/>
        <end position="101"/>
    </location>
</feature>
<dbReference type="EMBL" id="BTRJ01000011">
    <property type="protein sequence ID" value="GMR27172.1"/>
    <property type="molecule type" value="Genomic_DNA"/>
</dbReference>
<gene>
    <name evidence="2" type="ORF">STENOSP10_13910</name>
</gene>
<sequence length="301" mass="32585">MEHAHRSNPATARTSDLGVAVRLSIRLSMVVAGCFFAVQPGLADTSTDRGTTNLPPVDAPPPPYVPPYTPPMEPPTRPPDLGYDPGDSDGGGGGGAGSDPQQSCALLIATRPAACPNPIPMPTNPLHGDDRVPAGQRSSMRMAHSFVNGKAYWEGVPIQMDSGAIWFLQAALQDQVNSFASGASLVDTNARMRIHLGLTCDMQINASSQYRVGGTLTKPEQYCIQMLKAFDAEANDNQNFMIWFIEHQRAVGVPLENYVPYGIIDLIDTRNSIGEKWRSVTEDASCSKWWIQVQNNMCGVQ</sequence>
<protein>
    <submittedName>
        <fullName evidence="2">Uncharacterized protein</fullName>
    </submittedName>
</protein>
<name>A0ABQ6QAF1_9GAMM</name>
<feature type="compositionally biased region" description="Gly residues" evidence="1">
    <location>
        <begin position="88"/>
        <end position="97"/>
    </location>
</feature>
<organism evidence="2 3">
    <name type="scientific">Stenotrophomonas sepilia</name>
    <dbReference type="NCBI Taxonomy" id="2860290"/>
    <lineage>
        <taxon>Bacteria</taxon>
        <taxon>Pseudomonadati</taxon>
        <taxon>Pseudomonadota</taxon>
        <taxon>Gammaproteobacteria</taxon>
        <taxon>Lysobacterales</taxon>
        <taxon>Lysobacteraceae</taxon>
        <taxon>Stenotrophomonas</taxon>
        <taxon>Stenotrophomonas maltophilia group</taxon>
    </lineage>
</organism>
<feature type="compositionally biased region" description="Polar residues" evidence="1">
    <location>
        <begin position="44"/>
        <end position="54"/>
    </location>
</feature>
<reference evidence="3" key="1">
    <citation type="submission" date="2023-07" db="EMBL/GenBank/DDBJ databases">
        <title>Genome sequence of Stenotrophomonas sp. Alg010 isolated from Sargassum waste.</title>
        <authorList>
            <person name="Mohapatra"/>
            <person name="B.R."/>
        </authorList>
    </citation>
    <scope>NUCLEOTIDE SEQUENCE [LARGE SCALE GENOMIC DNA]</scope>
    <source>
        <strain evidence="3">Alg010</strain>
    </source>
</reference>
<proteinExistence type="predicted"/>
<evidence type="ECO:0000313" key="2">
    <source>
        <dbReference type="EMBL" id="GMR27172.1"/>
    </source>
</evidence>